<dbReference type="Proteomes" id="UP000324222">
    <property type="component" value="Unassembled WGS sequence"/>
</dbReference>
<dbReference type="PROSITE" id="PS51415">
    <property type="entry name" value="XYLOSE_ISOMERASE"/>
    <property type="match status" value="1"/>
</dbReference>
<evidence type="ECO:0000313" key="6">
    <source>
        <dbReference type="Proteomes" id="UP000324222"/>
    </source>
</evidence>
<comment type="similarity">
    <text evidence="4">Belongs to the xylose isomerase family.</text>
</comment>
<dbReference type="Gene3D" id="3.20.20.150">
    <property type="entry name" value="Divalent-metal-dependent TIM barrel enzymes"/>
    <property type="match status" value="1"/>
</dbReference>
<comment type="caution">
    <text evidence="5">The sequence shown here is derived from an EMBL/GenBank/DDBJ whole genome shotgun (WGS) entry which is preliminary data.</text>
</comment>
<dbReference type="PRINTS" id="PR00688">
    <property type="entry name" value="XYLOSISMRASE"/>
</dbReference>
<reference evidence="5 6" key="1">
    <citation type="submission" date="2019-05" db="EMBL/GenBank/DDBJ databases">
        <title>Another draft genome of Portunus trituberculatus and its Hox gene families provides insights of decapod evolution.</title>
        <authorList>
            <person name="Jeong J.-H."/>
            <person name="Song I."/>
            <person name="Kim S."/>
            <person name="Choi T."/>
            <person name="Kim D."/>
            <person name="Ryu S."/>
            <person name="Kim W."/>
        </authorList>
    </citation>
    <scope>NUCLEOTIDE SEQUENCE [LARGE SCALE GENOMIC DNA]</scope>
    <source>
        <tissue evidence="5">Muscle</tissue>
    </source>
</reference>
<name>A0A5B7E966_PORTR</name>
<dbReference type="InterPro" id="IPR001998">
    <property type="entry name" value="Xylose_isomerase"/>
</dbReference>
<keyword evidence="4" id="KW-0859">Xylose metabolism</keyword>
<dbReference type="InterPro" id="IPR036237">
    <property type="entry name" value="Xyl_isomerase-like_sf"/>
</dbReference>
<keyword evidence="2 4" id="KW-0413">Isomerase</keyword>
<dbReference type="OrthoDB" id="1730074at2759"/>
<organism evidence="5 6">
    <name type="scientific">Portunus trituberculatus</name>
    <name type="common">Swimming crab</name>
    <name type="synonym">Neptunus trituberculatus</name>
    <dbReference type="NCBI Taxonomy" id="210409"/>
    <lineage>
        <taxon>Eukaryota</taxon>
        <taxon>Metazoa</taxon>
        <taxon>Ecdysozoa</taxon>
        <taxon>Arthropoda</taxon>
        <taxon>Crustacea</taxon>
        <taxon>Multicrustacea</taxon>
        <taxon>Malacostraca</taxon>
        <taxon>Eumalacostraca</taxon>
        <taxon>Eucarida</taxon>
        <taxon>Decapoda</taxon>
        <taxon>Pleocyemata</taxon>
        <taxon>Brachyura</taxon>
        <taxon>Eubrachyura</taxon>
        <taxon>Portunoidea</taxon>
        <taxon>Portunidae</taxon>
        <taxon>Portuninae</taxon>
        <taxon>Portunus</taxon>
    </lineage>
</organism>
<evidence type="ECO:0000256" key="3">
    <source>
        <dbReference type="ARBA" id="ARBA00023277"/>
    </source>
</evidence>
<dbReference type="PANTHER" id="PTHR48306:SF1">
    <property type="entry name" value="XYLOSE ISOMERASE"/>
    <property type="match status" value="1"/>
</dbReference>
<dbReference type="AlphaFoldDB" id="A0A5B7E966"/>
<evidence type="ECO:0000313" key="5">
    <source>
        <dbReference type="EMBL" id="MPC29885.1"/>
    </source>
</evidence>
<keyword evidence="3 4" id="KW-0119">Carbohydrate metabolism</keyword>
<dbReference type="GO" id="GO:0042732">
    <property type="term" value="P:D-xylose metabolic process"/>
    <property type="evidence" value="ECO:0007669"/>
    <property type="project" value="UniProtKB-KW"/>
</dbReference>
<keyword evidence="6" id="KW-1185">Reference proteome</keyword>
<keyword evidence="1 4" id="KW-0479">Metal-binding</keyword>
<accession>A0A5B7E966</accession>
<sequence length="125" mass="14238">MYAAAQVKKGLEVAKRLGAENFVFWGGREGYHSLINTDVRAELDHLAAFYKMVIAYKEKIGFKGQLLIEPKAKEPTRHQYDYDAQTVMAFLHQYGLNAHFKLNIEPNHTTLAGHPYEHDVIFSSA</sequence>
<evidence type="ECO:0000256" key="1">
    <source>
        <dbReference type="ARBA" id="ARBA00022723"/>
    </source>
</evidence>
<evidence type="ECO:0000256" key="4">
    <source>
        <dbReference type="RuleBase" id="RU000609"/>
    </source>
</evidence>
<gene>
    <name evidence="5" type="primary">xylA</name>
    <name evidence="5" type="ORF">E2C01_023137</name>
</gene>
<dbReference type="GO" id="GO:0009045">
    <property type="term" value="F:xylose isomerase activity"/>
    <property type="evidence" value="ECO:0007669"/>
    <property type="project" value="UniProtKB-EC"/>
</dbReference>
<dbReference type="SUPFAM" id="SSF51658">
    <property type="entry name" value="Xylose isomerase-like"/>
    <property type="match status" value="1"/>
</dbReference>
<dbReference type="PANTHER" id="PTHR48306">
    <property type="entry name" value="XYLOSE ISOMERASE"/>
    <property type="match status" value="1"/>
</dbReference>
<evidence type="ECO:0000256" key="2">
    <source>
        <dbReference type="ARBA" id="ARBA00023235"/>
    </source>
</evidence>
<dbReference type="EC" id="5.3.1.5" evidence="4"/>
<proteinExistence type="inferred from homology"/>
<dbReference type="EMBL" id="VSRR010002155">
    <property type="protein sequence ID" value="MPC29885.1"/>
    <property type="molecule type" value="Genomic_DNA"/>
</dbReference>
<protein>
    <recommendedName>
        <fullName evidence="4">Xylose isomerase</fullName>
        <ecNumber evidence="4">5.3.1.5</ecNumber>
    </recommendedName>
</protein>
<dbReference type="GO" id="GO:0046872">
    <property type="term" value="F:metal ion binding"/>
    <property type="evidence" value="ECO:0007669"/>
    <property type="project" value="UniProtKB-KW"/>
</dbReference>
<comment type="catalytic activity">
    <reaction evidence="4">
        <text>alpha-D-xylose = alpha-D-xylulofuranose</text>
        <dbReference type="Rhea" id="RHEA:22816"/>
        <dbReference type="ChEBI" id="CHEBI:28518"/>
        <dbReference type="ChEBI" id="CHEBI:188998"/>
        <dbReference type="EC" id="5.3.1.5"/>
    </reaction>
</comment>